<organism evidence="1">
    <name type="scientific">uncultured marine virus</name>
    <dbReference type="NCBI Taxonomy" id="186617"/>
    <lineage>
        <taxon>Viruses</taxon>
        <taxon>environmental samples</taxon>
    </lineage>
</organism>
<sequence length="98" mass="10654">MAVICSDVAPPFCASRIAARISLSAALFFVSCCCRRVLDCCTKLSFTLVISASRLFFKSSIIASFLSSNFWSLEFFACCAAFISSCICELSSDIFCIP</sequence>
<name>A0A0F7L9I8_9VIRU</name>
<reference evidence="1" key="1">
    <citation type="journal article" date="2015" name="Front. Microbiol.">
        <title>Combining genomic sequencing methods to explore viral diversity and reveal potential virus-host interactions.</title>
        <authorList>
            <person name="Chow C.E."/>
            <person name="Winget D.M."/>
            <person name="White R.A.III."/>
            <person name="Hallam S.J."/>
            <person name="Suttle C.A."/>
        </authorList>
    </citation>
    <scope>NUCLEOTIDE SEQUENCE</scope>
    <source>
        <strain evidence="1">Oxic1_3</strain>
    </source>
</reference>
<accession>A0A0F7L9I8</accession>
<protein>
    <submittedName>
        <fullName evidence="1">Uncharacterized protein</fullName>
    </submittedName>
</protein>
<proteinExistence type="predicted"/>
<dbReference type="EMBL" id="KR029598">
    <property type="protein sequence ID" value="AKH47766.1"/>
    <property type="molecule type" value="Genomic_DNA"/>
</dbReference>
<reference evidence="1" key="2">
    <citation type="submission" date="2015-03" db="EMBL/GenBank/DDBJ databases">
        <authorList>
            <person name="Chow C.-E.T."/>
            <person name="Winget D.M."/>
            <person name="White R.A.III."/>
            <person name="Hallam S.J."/>
            <person name="Suttle C.A."/>
        </authorList>
    </citation>
    <scope>NUCLEOTIDE SEQUENCE</scope>
    <source>
        <strain evidence="1">Oxic1_3</strain>
    </source>
</reference>
<evidence type="ECO:0000313" key="1">
    <source>
        <dbReference type="EMBL" id="AKH47766.1"/>
    </source>
</evidence>